<dbReference type="InterPro" id="IPR013783">
    <property type="entry name" value="Ig-like_fold"/>
</dbReference>
<keyword evidence="3" id="KW-0732">Signal</keyword>
<evidence type="ECO:0000313" key="10">
    <source>
        <dbReference type="Proteomes" id="UP001447188"/>
    </source>
</evidence>
<feature type="region of interest" description="Disordered" evidence="7">
    <location>
        <begin position="869"/>
        <end position="890"/>
    </location>
</feature>
<comment type="caution">
    <text evidence="9">The sequence shown here is derived from an EMBL/GenBank/DDBJ whole genome shotgun (WGS) entry which is preliminary data.</text>
</comment>
<dbReference type="PANTHER" id="PTHR24269">
    <property type="entry name" value="KREMEN PROTEIN"/>
    <property type="match status" value="1"/>
</dbReference>
<keyword evidence="10" id="KW-1185">Reference proteome</keyword>
<organism evidence="9 10">
    <name type="scientific">Discina gigas</name>
    <dbReference type="NCBI Taxonomy" id="1032678"/>
    <lineage>
        <taxon>Eukaryota</taxon>
        <taxon>Fungi</taxon>
        <taxon>Dikarya</taxon>
        <taxon>Ascomycota</taxon>
        <taxon>Pezizomycotina</taxon>
        <taxon>Pezizomycetes</taxon>
        <taxon>Pezizales</taxon>
        <taxon>Discinaceae</taxon>
        <taxon>Discina</taxon>
    </lineage>
</organism>
<comment type="subcellular location">
    <subcellularLocation>
        <location evidence="1">Membrane</location>
        <topology evidence="1">Single-pass membrane protein</topology>
    </subcellularLocation>
</comment>
<protein>
    <recommendedName>
        <fullName evidence="8">WSC domain-containing protein</fullName>
    </recommendedName>
</protein>
<dbReference type="Gene3D" id="2.60.40.10">
    <property type="entry name" value="Immunoglobulins"/>
    <property type="match status" value="1"/>
</dbReference>
<dbReference type="NCBIfam" id="NF012200">
    <property type="entry name" value="choice_anch_D"/>
    <property type="match status" value="1"/>
</dbReference>
<dbReference type="Proteomes" id="UP001447188">
    <property type="component" value="Unassembled WGS sequence"/>
</dbReference>
<dbReference type="SMART" id="SM00321">
    <property type="entry name" value="WSC"/>
    <property type="match status" value="1"/>
</dbReference>
<evidence type="ECO:0000256" key="5">
    <source>
        <dbReference type="ARBA" id="ARBA00023136"/>
    </source>
</evidence>
<evidence type="ECO:0000256" key="7">
    <source>
        <dbReference type="SAM" id="MobiDB-lite"/>
    </source>
</evidence>
<dbReference type="InterPro" id="IPR002889">
    <property type="entry name" value="WSC_carb-bd"/>
</dbReference>
<evidence type="ECO:0000256" key="1">
    <source>
        <dbReference type="ARBA" id="ARBA00004167"/>
    </source>
</evidence>
<accession>A0ABR3G865</accession>
<name>A0ABR3G865_9PEZI</name>
<evidence type="ECO:0000313" key="9">
    <source>
        <dbReference type="EMBL" id="KAL0631887.1"/>
    </source>
</evidence>
<keyword evidence="6" id="KW-0325">Glycoprotein</keyword>
<reference evidence="9 10" key="1">
    <citation type="submission" date="2024-02" db="EMBL/GenBank/DDBJ databases">
        <title>Discinaceae phylogenomics.</title>
        <authorList>
            <person name="Dirks A.C."/>
            <person name="James T.Y."/>
        </authorList>
    </citation>
    <scope>NUCLEOTIDE SEQUENCE [LARGE SCALE GENOMIC DNA]</scope>
    <source>
        <strain evidence="9 10">ACD0624</strain>
    </source>
</reference>
<dbReference type="InterPro" id="IPR051836">
    <property type="entry name" value="Kremen_rcpt"/>
</dbReference>
<dbReference type="Pfam" id="PF01822">
    <property type="entry name" value="WSC"/>
    <property type="match status" value="1"/>
</dbReference>
<feature type="domain" description="WSC" evidence="8">
    <location>
        <begin position="761"/>
        <end position="854"/>
    </location>
</feature>
<dbReference type="PROSITE" id="PS51212">
    <property type="entry name" value="WSC"/>
    <property type="match status" value="1"/>
</dbReference>
<evidence type="ECO:0000256" key="2">
    <source>
        <dbReference type="ARBA" id="ARBA00022692"/>
    </source>
</evidence>
<keyword evidence="5" id="KW-0472">Membrane</keyword>
<evidence type="ECO:0000256" key="4">
    <source>
        <dbReference type="ARBA" id="ARBA00022989"/>
    </source>
</evidence>
<proteinExistence type="predicted"/>
<evidence type="ECO:0000259" key="8">
    <source>
        <dbReference type="PROSITE" id="PS51212"/>
    </source>
</evidence>
<keyword evidence="4" id="KW-1133">Transmembrane helix</keyword>
<gene>
    <name evidence="9" type="ORF">Q9L58_009239</name>
</gene>
<sequence>MKTYRDQTGVEKGRANGRYYVHALDTRTLEEKPNFPIDLEGLIANNNPIRMFQAGIHHQRPALMQSGSYIYAGFASHCVQYNFTGWIIGWHGTNGQIVEKYATEGGPEDKKGGGVWMSGGGIAQDSAGRMFFATGNGYASQLSNIPVPGRQPPTSMEEAAVHMAINPDGSLSIVDFFMPWEKQALDGADKDLGTSGIALLDQTVFKTPTVARIGCIAGKSGKLYFLNLDDLGGYQMGPNKKDAVLQTTELLNSVFATAGSYPHEGGYVYVNVVQHETVVFKFSVGPNNEPIFTQVAQSLEKTAFILGVGHGTTTSLNGQVGSGLYWVTDIQGLNLRIYKAVPENGVLVLLKGMNIPGQIKFSRPSFGDGRAYLTTSDGYLVAVGSPVNPPLLCQSPVEFSNATIGDLGVTKELTCTANIALSVTGIGPRMAQYFSVSSLPTFPLTLAVGQTLRFKATFQPTTPGPLSDDIYVNTTNSIANYAGITPIAVRGIGKALVPVLSISPNTVSFPGVITGENSEGYVRSVELYNQGSTPMTITGYDISIVSESGPFLPPGTTQAGPFKFTGLPTTIPAESSVTVSINFNPTANGNYGAYVQVNSDGGNKFLTVVGASGGYPKAKLEFEKVDGTGWVTYNPGTSFSFGTVFEQVTRTLKMRLGNDAPSDSGVLGITVSKPPIGSGNVVAARNSIDLGEGTQILPGESQTAQLFCSVPKSQVNVDPYAPNTTWTMNTNDPLFEKQDIHFICDAVSEQRGPLKSPTHAKYRYIGCFKENNPGRQLADQLYGSDTNENGMCITACAGAPGNFIFAGTQYHRECWCGNVIPTLRVGDEECNFDCSGDGKQICGGNGYFGGGSYISLFADEDRHNGQVPIPPTTTEPGTPDPTTTPSVPVDNPGNDIFGFAGCYTEATTGRALSVLKAADDMDINKCLTFCGAYDYAGVEYGYFASLPRAF</sequence>
<dbReference type="PANTHER" id="PTHR24269:SF16">
    <property type="entry name" value="PROTEIN SLG1"/>
    <property type="match status" value="1"/>
</dbReference>
<evidence type="ECO:0000256" key="6">
    <source>
        <dbReference type="ARBA" id="ARBA00023180"/>
    </source>
</evidence>
<keyword evidence="2" id="KW-0812">Transmembrane</keyword>
<evidence type="ECO:0000256" key="3">
    <source>
        <dbReference type="ARBA" id="ARBA00022729"/>
    </source>
</evidence>
<feature type="compositionally biased region" description="Low complexity" evidence="7">
    <location>
        <begin position="874"/>
        <end position="885"/>
    </location>
</feature>
<dbReference type="EMBL" id="JBBBZM010000202">
    <property type="protein sequence ID" value="KAL0631887.1"/>
    <property type="molecule type" value="Genomic_DNA"/>
</dbReference>